<feature type="region of interest" description="Disordered" evidence="1">
    <location>
        <begin position="1"/>
        <end position="64"/>
    </location>
</feature>
<feature type="transmembrane region" description="Helical" evidence="2">
    <location>
        <begin position="72"/>
        <end position="93"/>
    </location>
</feature>
<reference evidence="3 4" key="1">
    <citation type="submission" date="2019-06" db="EMBL/GenBank/DDBJ databases">
        <title>Whole genome shotgun sequence of Paenarthrobacter aurescens NBRC 12136.</title>
        <authorList>
            <person name="Hosoyama A."/>
            <person name="Uohara A."/>
            <person name="Ohji S."/>
            <person name="Ichikawa N."/>
        </authorList>
    </citation>
    <scope>NUCLEOTIDE SEQUENCE [LARGE SCALE GENOMIC DNA]</scope>
    <source>
        <strain evidence="3 4">NBRC 12136</strain>
    </source>
</reference>
<gene>
    <name evidence="3" type="ORF">AAU01_26800</name>
</gene>
<sequence>MSDNTPSNAPEFGGPNSNPAPEPRFGVRLPAGQGPEVPSWHPEAAPSAQAAQPAQFNSQASRPNGQEDIGRGTLFALAALPIGVILWMILWNFGWMTSLVTYAAAFMAAKFYVVGAGALSRKGVWVVAVVTAATALVSFLGGVWLDAVKFLGREPLAMVMSSEPWALMADNFAYNPDFIGGYIGDFLLALLFGALGCFFTLRQLFAETKES</sequence>
<feature type="transmembrane region" description="Helical" evidence="2">
    <location>
        <begin position="124"/>
        <end position="145"/>
    </location>
</feature>
<keyword evidence="4" id="KW-1185">Reference proteome</keyword>
<keyword evidence="2" id="KW-0472">Membrane</keyword>
<protein>
    <submittedName>
        <fullName evidence="3">Uncharacterized protein</fullName>
    </submittedName>
</protein>
<dbReference type="GeneID" id="97302890"/>
<feature type="transmembrane region" description="Helical" evidence="2">
    <location>
        <begin position="179"/>
        <end position="201"/>
    </location>
</feature>
<comment type="caution">
    <text evidence="3">The sequence shown here is derived from an EMBL/GenBank/DDBJ whole genome shotgun (WGS) entry which is preliminary data.</text>
</comment>
<dbReference type="EMBL" id="BJMD01000016">
    <property type="protein sequence ID" value="GEB19925.1"/>
    <property type="molecule type" value="Genomic_DNA"/>
</dbReference>
<proteinExistence type="predicted"/>
<keyword evidence="2" id="KW-1133">Transmembrane helix</keyword>
<evidence type="ECO:0000256" key="2">
    <source>
        <dbReference type="SAM" id="Phobius"/>
    </source>
</evidence>
<organism evidence="3 4">
    <name type="scientific">Paenarthrobacter aurescens</name>
    <name type="common">Arthrobacter aurescens</name>
    <dbReference type="NCBI Taxonomy" id="43663"/>
    <lineage>
        <taxon>Bacteria</taxon>
        <taxon>Bacillati</taxon>
        <taxon>Actinomycetota</taxon>
        <taxon>Actinomycetes</taxon>
        <taxon>Micrococcales</taxon>
        <taxon>Micrococcaceae</taxon>
        <taxon>Paenarthrobacter</taxon>
    </lineage>
</organism>
<feature type="compositionally biased region" description="Low complexity" evidence="1">
    <location>
        <begin position="42"/>
        <end position="61"/>
    </location>
</feature>
<dbReference type="OrthoDB" id="4939292at2"/>
<dbReference type="RefSeq" id="WP_141284257.1">
    <property type="nucleotide sequence ID" value="NZ_BAAAWK010000001.1"/>
</dbReference>
<keyword evidence="2" id="KW-0812">Transmembrane</keyword>
<evidence type="ECO:0000313" key="4">
    <source>
        <dbReference type="Proteomes" id="UP000317715"/>
    </source>
</evidence>
<dbReference type="AlphaFoldDB" id="A0A4Y3NHK7"/>
<dbReference type="Proteomes" id="UP000317715">
    <property type="component" value="Unassembled WGS sequence"/>
</dbReference>
<accession>A0A4Y3NHK7</accession>
<feature type="transmembrane region" description="Helical" evidence="2">
    <location>
        <begin position="99"/>
        <end position="119"/>
    </location>
</feature>
<evidence type="ECO:0000256" key="1">
    <source>
        <dbReference type="SAM" id="MobiDB-lite"/>
    </source>
</evidence>
<name>A0A4Y3NHK7_PAEAU</name>
<evidence type="ECO:0000313" key="3">
    <source>
        <dbReference type="EMBL" id="GEB19925.1"/>
    </source>
</evidence>